<gene>
    <name evidence="4" type="ORF">PgNI_00969</name>
</gene>
<name>A0A6P8BLU8_PYRGI</name>
<evidence type="ECO:0000313" key="3">
    <source>
        <dbReference type="Proteomes" id="UP000515153"/>
    </source>
</evidence>
<dbReference type="GO" id="GO:0016020">
    <property type="term" value="C:membrane"/>
    <property type="evidence" value="ECO:0007669"/>
    <property type="project" value="UniProtKB-SubCell"/>
</dbReference>
<keyword evidence="3" id="KW-1185">Reference proteome</keyword>
<organism evidence="3 4">
    <name type="scientific">Pyricularia grisea</name>
    <name type="common">Crabgrass-specific blast fungus</name>
    <name type="synonym">Magnaporthe grisea</name>
    <dbReference type="NCBI Taxonomy" id="148305"/>
    <lineage>
        <taxon>Eukaryota</taxon>
        <taxon>Fungi</taxon>
        <taxon>Dikarya</taxon>
        <taxon>Ascomycota</taxon>
        <taxon>Pezizomycotina</taxon>
        <taxon>Sordariomycetes</taxon>
        <taxon>Sordariomycetidae</taxon>
        <taxon>Magnaporthales</taxon>
        <taxon>Pyriculariaceae</taxon>
        <taxon>Pyricularia</taxon>
    </lineage>
</organism>
<dbReference type="PANTHER" id="PTHR14097:SF9">
    <property type="entry name" value="EPIMERASE, PUTATIVE (AFU_ORTHOLOGUE AFUA_8G07320)-RELATED"/>
    <property type="match status" value="1"/>
</dbReference>
<dbReference type="GeneID" id="41955960"/>
<dbReference type="Pfam" id="PF01370">
    <property type="entry name" value="Epimerase"/>
    <property type="match status" value="1"/>
</dbReference>
<dbReference type="KEGG" id="pgri:PgNI_00969"/>
<reference evidence="4" key="3">
    <citation type="submission" date="2025-08" db="UniProtKB">
        <authorList>
            <consortium name="RefSeq"/>
        </authorList>
    </citation>
    <scope>IDENTIFICATION</scope>
    <source>
        <strain evidence="4">NI907</strain>
    </source>
</reference>
<dbReference type="RefSeq" id="XP_030987994.1">
    <property type="nucleotide sequence ID" value="XM_031121046.1"/>
</dbReference>
<dbReference type="Proteomes" id="UP000515153">
    <property type="component" value="Unplaced"/>
</dbReference>
<dbReference type="OrthoDB" id="4161186at2759"/>
<reference evidence="4" key="2">
    <citation type="submission" date="2019-10" db="EMBL/GenBank/DDBJ databases">
        <authorList>
            <consortium name="NCBI Genome Project"/>
        </authorList>
    </citation>
    <scope>NUCLEOTIDE SEQUENCE</scope>
    <source>
        <strain evidence="4">NI907</strain>
    </source>
</reference>
<dbReference type="SUPFAM" id="SSF51735">
    <property type="entry name" value="NAD(P)-binding Rossmann-fold domains"/>
    <property type="match status" value="1"/>
</dbReference>
<reference evidence="4" key="1">
    <citation type="journal article" date="2019" name="Mol. Biol. Evol.">
        <title>Blast fungal genomes show frequent chromosomal changes, gene gains and losses, and effector gene turnover.</title>
        <authorList>
            <person name="Gomez Luciano L.B."/>
            <person name="Jason Tsai I."/>
            <person name="Chuma I."/>
            <person name="Tosa Y."/>
            <person name="Chen Y.H."/>
            <person name="Li J.Y."/>
            <person name="Li M.Y."/>
            <person name="Jade Lu M.Y."/>
            <person name="Nakayashiki H."/>
            <person name="Li W.H."/>
        </authorList>
    </citation>
    <scope>NUCLEOTIDE SEQUENCE</scope>
    <source>
        <strain evidence="4">NI907</strain>
    </source>
</reference>
<sequence>MKVLITGATGTIGSEIFRQCLAHPYITSVVAITRRSLPETVSSNPKLTSVVMQDFKMWPREMLQSHTDAAGMIWALGGSEGNATVNLEFPLAFMRAMAEVLESEHPVAGARLGKMPRHKFRFIYLSGAFVERDQNKKLFLERDPPNKDICIFPAARKLKGVTETESLAFAQEHAQVWKTLIVRPGVVLPKDSLTTSMLSWVFGENWVVGREELAAFMTDVCVNGTDENEKTTFENAGILYKGRALLQRTDNGILLST</sequence>
<dbReference type="AlphaFoldDB" id="A0A6P8BLU8"/>
<comment type="subcellular location">
    <subcellularLocation>
        <location evidence="1">Membrane</location>
    </subcellularLocation>
</comment>
<feature type="domain" description="NAD-dependent epimerase/dehydratase" evidence="2">
    <location>
        <begin position="3"/>
        <end position="96"/>
    </location>
</feature>
<dbReference type="InterPro" id="IPR001509">
    <property type="entry name" value="Epimerase_deHydtase"/>
</dbReference>
<dbReference type="PANTHER" id="PTHR14097">
    <property type="entry name" value="OXIDOREDUCTASE HTATIP2"/>
    <property type="match status" value="1"/>
</dbReference>
<dbReference type="Gene3D" id="3.40.50.720">
    <property type="entry name" value="NAD(P)-binding Rossmann-like Domain"/>
    <property type="match status" value="1"/>
</dbReference>
<dbReference type="InterPro" id="IPR036291">
    <property type="entry name" value="NAD(P)-bd_dom_sf"/>
</dbReference>
<evidence type="ECO:0000256" key="1">
    <source>
        <dbReference type="ARBA" id="ARBA00004370"/>
    </source>
</evidence>
<accession>A0A6P8BLU8</accession>
<proteinExistence type="predicted"/>
<evidence type="ECO:0000313" key="4">
    <source>
        <dbReference type="RefSeq" id="XP_030987994.1"/>
    </source>
</evidence>
<evidence type="ECO:0000259" key="2">
    <source>
        <dbReference type="Pfam" id="PF01370"/>
    </source>
</evidence>
<protein>
    <recommendedName>
        <fullName evidence="2">NAD-dependent epimerase/dehydratase domain-containing protein</fullName>
    </recommendedName>
</protein>